<gene>
    <name evidence="6" type="ordered locus">Sked_27090</name>
</gene>
<feature type="domain" description="PIN" evidence="5">
    <location>
        <begin position="4"/>
        <end position="126"/>
    </location>
</feature>
<dbReference type="InterPro" id="IPR002716">
    <property type="entry name" value="PIN_dom"/>
</dbReference>
<accession>D1BAR2</accession>
<evidence type="ECO:0000256" key="3">
    <source>
        <dbReference type="ARBA" id="ARBA00022801"/>
    </source>
</evidence>
<keyword evidence="7" id="KW-1185">Reference proteome</keyword>
<dbReference type="eggNOG" id="COG1487">
    <property type="taxonomic scope" value="Bacteria"/>
</dbReference>
<sequence length="142" mass="15219">MTAVCLDTSVVATWVLQERGWQVVDALLVRPDVEPVLPGPVLTELVELVRRKGNEATGAEIRDALTSFGARVEHPTDDDLLRAAELIEVGKAHPGPQGETLSLGDALVLAVTERLGTSVVTRDTYWHLLASDGQTTAKVATL</sequence>
<dbReference type="STRING" id="446469.Sked_27090"/>
<evidence type="ECO:0000256" key="2">
    <source>
        <dbReference type="ARBA" id="ARBA00022723"/>
    </source>
</evidence>
<name>D1BAR2_SANKS</name>
<keyword evidence="2" id="KW-0479">Metal-binding</keyword>
<dbReference type="InterPro" id="IPR029060">
    <property type="entry name" value="PIN-like_dom_sf"/>
</dbReference>
<dbReference type="RefSeq" id="WP_012867682.1">
    <property type="nucleotide sequence ID" value="NC_013521.1"/>
</dbReference>
<dbReference type="EMBL" id="CP001819">
    <property type="protein sequence ID" value="ACZ22613.1"/>
    <property type="molecule type" value="Genomic_DNA"/>
</dbReference>
<dbReference type="Pfam" id="PF01850">
    <property type="entry name" value="PIN"/>
    <property type="match status" value="1"/>
</dbReference>
<dbReference type="HOGENOM" id="CLU_1812312_0_0_11"/>
<dbReference type="Gene3D" id="3.40.50.1010">
    <property type="entry name" value="5'-nuclease"/>
    <property type="match status" value="1"/>
</dbReference>
<protein>
    <submittedName>
        <fullName evidence="6">Uncharacterized conserved protein</fullName>
    </submittedName>
</protein>
<evidence type="ECO:0000256" key="4">
    <source>
        <dbReference type="ARBA" id="ARBA00022842"/>
    </source>
</evidence>
<dbReference type="KEGG" id="ske:Sked_27090"/>
<organism evidence="6 7">
    <name type="scientific">Sanguibacter keddieii (strain ATCC 51767 / DSM 10542 / NCFB 3025 / ST-74)</name>
    <dbReference type="NCBI Taxonomy" id="446469"/>
    <lineage>
        <taxon>Bacteria</taxon>
        <taxon>Bacillati</taxon>
        <taxon>Actinomycetota</taxon>
        <taxon>Actinomycetes</taxon>
        <taxon>Micrococcales</taxon>
        <taxon>Sanguibacteraceae</taxon>
        <taxon>Sanguibacter</taxon>
    </lineage>
</organism>
<dbReference type="GO" id="GO:0046872">
    <property type="term" value="F:metal ion binding"/>
    <property type="evidence" value="ECO:0007669"/>
    <property type="project" value="UniProtKB-KW"/>
</dbReference>
<dbReference type="Proteomes" id="UP000000322">
    <property type="component" value="Chromosome"/>
</dbReference>
<keyword evidence="3" id="KW-0378">Hydrolase</keyword>
<dbReference type="AlphaFoldDB" id="D1BAR2"/>
<dbReference type="SUPFAM" id="SSF88723">
    <property type="entry name" value="PIN domain-like"/>
    <property type="match status" value="1"/>
</dbReference>
<keyword evidence="1" id="KW-0540">Nuclease</keyword>
<evidence type="ECO:0000313" key="6">
    <source>
        <dbReference type="EMBL" id="ACZ22613.1"/>
    </source>
</evidence>
<keyword evidence="4" id="KW-0460">Magnesium</keyword>
<proteinExistence type="predicted"/>
<evidence type="ECO:0000313" key="7">
    <source>
        <dbReference type="Proteomes" id="UP000000322"/>
    </source>
</evidence>
<evidence type="ECO:0000259" key="5">
    <source>
        <dbReference type="Pfam" id="PF01850"/>
    </source>
</evidence>
<evidence type="ECO:0000256" key="1">
    <source>
        <dbReference type="ARBA" id="ARBA00022722"/>
    </source>
</evidence>
<dbReference type="GO" id="GO:0004518">
    <property type="term" value="F:nuclease activity"/>
    <property type="evidence" value="ECO:0007669"/>
    <property type="project" value="UniProtKB-KW"/>
</dbReference>
<dbReference type="GO" id="GO:0016787">
    <property type="term" value="F:hydrolase activity"/>
    <property type="evidence" value="ECO:0007669"/>
    <property type="project" value="UniProtKB-KW"/>
</dbReference>
<dbReference type="OrthoDB" id="32665at2"/>
<reference evidence="6 7" key="1">
    <citation type="journal article" date="2009" name="Stand. Genomic Sci.">
        <title>Complete genome sequence of Sanguibacter keddieii type strain (ST-74).</title>
        <authorList>
            <person name="Ivanova N."/>
            <person name="Sikorski J."/>
            <person name="Sims D."/>
            <person name="Brettin T."/>
            <person name="Detter J.C."/>
            <person name="Han C."/>
            <person name="Lapidus A."/>
            <person name="Copeland A."/>
            <person name="Glavina Del Rio T."/>
            <person name="Nolan M."/>
            <person name="Chen F."/>
            <person name="Lucas S."/>
            <person name="Tice H."/>
            <person name="Cheng J.F."/>
            <person name="Bruce D."/>
            <person name="Goodwin L."/>
            <person name="Pitluck S."/>
            <person name="Pati A."/>
            <person name="Mavromatis K."/>
            <person name="Chen A."/>
            <person name="Palaniappan K."/>
            <person name="D'haeseleer P."/>
            <person name="Chain P."/>
            <person name="Bristow J."/>
            <person name="Eisen J.A."/>
            <person name="Markowitz V."/>
            <person name="Hugenholtz P."/>
            <person name="Goker M."/>
            <person name="Pukall R."/>
            <person name="Klenk H.P."/>
            <person name="Kyrpides N.C."/>
        </authorList>
    </citation>
    <scope>NUCLEOTIDE SEQUENCE [LARGE SCALE GENOMIC DNA]</scope>
    <source>
        <strain evidence="7">ATCC 51767 / DSM 10542 / NCFB 3025 / ST-74</strain>
    </source>
</reference>